<name>A0A8K0JFL9_9TREE</name>
<evidence type="ECO:0000313" key="2">
    <source>
        <dbReference type="EMBL" id="KAG7528238.1"/>
    </source>
</evidence>
<dbReference type="Pfam" id="PF15055">
    <property type="entry name" value="DMAC1_Dmo2"/>
    <property type="match status" value="1"/>
</dbReference>
<evidence type="ECO:0000259" key="1">
    <source>
        <dbReference type="Pfam" id="PF15055"/>
    </source>
</evidence>
<feature type="domain" description="Distal membrane-arm assembly complex protein 1-like" evidence="1">
    <location>
        <begin position="23"/>
        <end position="73"/>
    </location>
</feature>
<reference evidence="2" key="1">
    <citation type="submission" date="2020-04" db="EMBL/GenBank/DDBJ databases">
        <title>Analysis of mating type loci in Filobasidium floriforme.</title>
        <authorList>
            <person name="Nowrousian M."/>
        </authorList>
    </citation>
    <scope>NUCLEOTIDE SEQUENCE</scope>
    <source>
        <strain evidence="2">CBS 6242</strain>
    </source>
</reference>
<gene>
    <name evidence="2" type="ORF">FFLO_06304</name>
</gene>
<sequence length="85" mass="8720">MTSSQNSTPSTSTPTDPAVQAKDCLPCRLTGAATFGGVGTYALYLAYQDGVFDKVRRKGGSIVGGRLQVLLGLGFLGAGLGRLVI</sequence>
<proteinExistence type="predicted"/>
<organism evidence="2 3">
    <name type="scientific">Filobasidium floriforme</name>
    <dbReference type="NCBI Taxonomy" id="5210"/>
    <lineage>
        <taxon>Eukaryota</taxon>
        <taxon>Fungi</taxon>
        <taxon>Dikarya</taxon>
        <taxon>Basidiomycota</taxon>
        <taxon>Agaricomycotina</taxon>
        <taxon>Tremellomycetes</taxon>
        <taxon>Filobasidiales</taxon>
        <taxon>Filobasidiaceae</taxon>
        <taxon>Filobasidium</taxon>
    </lineage>
</organism>
<dbReference type="InterPro" id="IPR028036">
    <property type="entry name" value="DMAC1-like_dom"/>
</dbReference>
<protein>
    <recommendedName>
        <fullName evidence="1">Distal membrane-arm assembly complex protein 1-like domain-containing protein</fullName>
    </recommendedName>
</protein>
<accession>A0A8K0JFL9</accession>
<dbReference type="Proteomes" id="UP000812966">
    <property type="component" value="Unassembled WGS sequence"/>
</dbReference>
<keyword evidence="3" id="KW-1185">Reference proteome</keyword>
<dbReference type="EMBL" id="JABELV010000196">
    <property type="protein sequence ID" value="KAG7528238.1"/>
    <property type="molecule type" value="Genomic_DNA"/>
</dbReference>
<comment type="caution">
    <text evidence="2">The sequence shown here is derived from an EMBL/GenBank/DDBJ whole genome shotgun (WGS) entry which is preliminary data.</text>
</comment>
<dbReference type="AlphaFoldDB" id="A0A8K0JFL9"/>
<evidence type="ECO:0000313" key="3">
    <source>
        <dbReference type="Proteomes" id="UP000812966"/>
    </source>
</evidence>